<dbReference type="RefSeq" id="WP_179536990.1">
    <property type="nucleotide sequence ID" value="NZ_JACBYW010000008.1"/>
</dbReference>
<dbReference type="EMBL" id="JACBYW010000008">
    <property type="protein sequence ID" value="NYH80661.1"/>
    <property type="molecule type" value="Genomic_DNA"/>
</dbReference>
<comment type="caution">
    <text evidence="1">The sequence shown here is derived from an EMBL/GenBank/DDBJ whole genome shotgun (WGS) entry which is preliminary data.</text>
</comment>
<protein>
    <submittedName>
        <fullName evidence="1">Uncharacterized protein</fullName>
    </submittedName>
</protein>
<organism evidence="1 2">
    <name type="scientific">Actinopolyspora biskrensis</name>
    <dbReference type="NCBI Taxonomy" id="1470178"/>
    <lineage>
        <taxon>Bacteria</taxon>
        <taxon>Bacillati</taxon>
        <taxon>Actinomycetota</taxon>
        <taxon>Actinomycetes</taxon>
        <taxon>Actinopolysporales</taxon>
        <taxon>Actinopolysporaceae</taxon>
        <taxon>Actinopolyspora</taxon>
    </lineage>
</organism>
<gene>
    <name evidence="1" type="ORF">FHR84_004027</name>
</gene>
<proteinExistence type="predicted"/>
<name>A0A852Z1J7_9ACTN</name>
<reference evidence="1 2" key="1">
    <citation type="submission" date="2020-07" db="EMBL/GenBank/DDBJ databases">
        <title>Genomic Encyclopedia of Type Strains, Phase III (KMG-III): the genomes of soil and plant-associated and newly described type strains.</title>
        <authorList>
            <person name="Whitman W."/>
        </authorList>
    </citation>
    <scope>NUCLEOTIDE SEQUENCE [LARGE SCALE GENOMIC DNA]</scope>
    <source>
        <strain evidence="1 2">CECT 8576</strain>
    </source>
</reference>
<dbReference type="Proteomes" id="UP000548304">
    <property type="component" value="Unassembled WGS sequence"/>
</dbReference>
<evidence type="ECO:0000313" key="2">
    <source>
        <dbReference type="Proteomes" id="UP000548304"/>
    </source>
</evidence>
<keyword evidence="2" id="KW-1185">Reference proteome</keyword>
<dbReference type="AlphaFoldDB" id="A0A852Z1J7"/>
<sequence length="47" mass="5071">MTDDTTATGAPAWCLHGYLPVLVRTTTVHHPVASVSYDPEPDFSLAE</sequence>
<accession>A0A852Z1J7</accession>
<evidence type="ECO:0000313" key="1">
    <source>
        <dbReference type="EMBL" id="NYH80661.1"/>
    </source>
</evidence>